<accession>A0A6C0AIP9</accession>
<dbReference type="EMBL" id="MN740642">
    <property type="protein sequence ID" value="QHS79333.1"/>
    <property type="molecule type" value="Genomic_DNA"/>
</dbReference>
<protein>
    <submittedName>
        <fullName evidence="1">Uncharacterized protein</fullName>
    </submittedName>
</protein>
<evidence type="ECO:0000313" key="1">
    <source>
        <dbReference type="EMBL" id="QHS79333.1"/>
    </source>
</evidence>
<dbReference type="AlphaFoldDB" id="A0A6C0AIP9"/>
<organism evidence="1">
    <name type="scientific">viral metagenome</name>
    <dbReference type="NCBI Taxonomy" id="1070528"/>
    <lineage>
        <taxon>unclassified sequences</taxon>
        <taxon>metagenomes</taxon>
        <taxon>organismal metagenomes</taxon>
    </lineage>
</organism>
<proteinExistence type="predicted"/>
<sequence length="109" mass="12992">MEEQSSLRKGELTLTIPEHGDKKREWPRAVNQCYDNGHRFGFVVKKTKRITIWEWPWPEWIGLPTVNTLQEWFSVLDDWKAQHITYLGASDLIDDERIERCVRLVIARI</sequence>
<name>A0A6C0AIP9_9ZZZZ</name>
<reference evidence="1" key="1">
    <citation type="journal article" date="2020" name="Nature">
        <title>Giant virus diversity and host interactions through global metagenomics.</title>
        <authorList>
            <person name="Schulz F."/>
            <person name="Roux S."/>
            <person name="Paez-Espino D."/>
            <person name="Jungbluth S."/>
            <person name="Walsh D.A."/>
            <person name="Denef V.J."/>
            <person name="McMahon K.D."/>
            <person name="Konstantinidis K.T."/>
            <person name="Eloe-Fadrosh E.A."/>
            <person name="Kyrpides N.C."/>
            <person name="Woyke T."/>
        </authorList>
    </citation>
    <scope>NUCLEOTIDE SEQUENCE</scope>
    <source>
        <strain evidence="1">GVMAG-S-1035237-23</strain>
    </source>
</reference>